<dbReference type="PROSITE" id="PS00065">
    <property type="entry name" value="D_2_HYDROXYACID_DH_1"/>
    <property type="match status" value="1"/>
</dbReference>
<keyword evidence="6 9" id="KW-0520">NAD</keyword>
<gene>
    <name evidence="11" type="ORF">HYY65_00440</name>
</gene>
<evidence type="ECO:0000256" key="7">
    <source>
        <dbReference type="ARBA" id="ARBA00048126"/>
    </source>
</evidence>
<dbReference type="NCBIfam" id="TIGR01327">
    <property type="entry name" value="PGDH"/>
    <property type="match status" value="1"/>
</dbReference>
<dbReference type="GO" id="GO:0004617">
    <property type="term" value="F:phosphoglycerate dehydrogenase activity"/>
    <property type="evidence" value="ECO:0007669"/>
    <property type="project" value="UniProtKB-UniRule"/>
</dbReference>
<comment type="pathway">
    <text evidence="2 9">Amino-acid biosynthesis; L-serine biosynthesis; L-serine from 3-phospho-D-glycerate: step 1/3.</text>
</comment>
<dbReference type="InterPro" id="IPR029753">
    <property type="entry name" value="D-isomer_DH_CS"/>
</dbReference>
<comment type="catalytic activity">
    <reaction evidence="8 9">
        <text>(2R)-3-phosphoglycerate + NAD(+) = 3-phosphooxypyruvate + NADH + H(+)</text>
        <dbReference type="Rhea" id="RHEA:12641"/>
        <dbReference type="ChEBI" id="CHEBI:15378"/>
        <dbReference type="ChEBI" id="CHEBI:18110"/>
        <dbReference type="ChEBI" id="CHEBI:57540"/>
        <dbReference type="ChEBI" id="CHEBI:57945"/>
        <dbReference type="ChEBI" id="CHEBI:58272"/>
        <dbReference type="EC" id="1.1.1.95"/>
    </reaction>
</comment>
<dbReference type="CDD" id="cd04902">
    <property type="entry name" value="ACT_3PGDH-xct"/>
    <property type="match status" value="1"/>
</dbReference>
<evidence type="ECO:0000256" key="2">
    <source>
        <dbReference type="ARBA" id="ARBA00005216"/>
    </source>
</evidence>
<dbReference type="EMBL" id="JACPSX010000006">
    <property type="protein sequence ID" value="MBI3013545.1"/>
    <property type="molecule type" value="Genomic_DNA"/>
</dbReference>
<dbReference type="Pfam" id="PF01842">
    <property type="entry name" value="ACT"/>
    <property type="match status" value="1"/>
</dbReference>
<evidence type="ECO:0000256" key="4">
    <source>
        <dbReference type="ARBA" id="ARBA00021582"/>
    </source>
</evidence>
<dbReference type="PROSITE" id="PS00671">
    <property type="entry name" value="D_2_HYDROXYACID_DH_3"/>
    <property type="match status" value="1"/>
</dbReference>
<dbReference type="PROSITE" id="PS51671">
    <property type="entry name" value="ACT"/>
    <property type="match status" value="1"/>
</dbReference>
<evidence type="ECO:0000256" key="5">
    <source>
        <dbReference type="ARBA" id="ARBA00023002"/>
    </source>
</evidence>
<sequence length="526" mass="56731">MKVLVSDPISAKGIDLLRQEKGLEVDVKIGLSPQELLQVIPEYEALVVRSETKVTAPVVEAARNLRVVGRAGIGVDNVDVEAASKRGIIVMNTPGGNTITTAEHAISLLLALARKIPQAYASLQAKKWDRKRFVGVEVYKKTLGVIGLGRIGSVVADRAKGLGMDVIAYDPHISPEVAERIGVEFVELEDVLRRSDFITVHVPLTPETRGLLGAEAFARVKTGVRVINCARGGIVDEKALYDAIKSGQVAGAALDVFEKEPPGDNPLLSLEEVICTPHLGASTDEAQEQVGVAIAQQIIAYLKRGEIQNAVNVPSVDGELLGKLRPYLQLCEQMGSLTSQLVERGIQEVHVRYSGEVAHMGVKPLTVTLLKGVLKPFLGETVNEVNAPVLAHERGIKVYETTSSEAEYYTSLVDLTLKTDREERRAAGTVFGRHDPRIVMIDGYHIEATPAGYILVFGNIDTPGVIGKIGTILGSNQINIAGMQLGRKAPNDRAVSFVNVDSEIPPQVLAEIQALPDLLYAKLVKL</sequence>
<dbReference type="AlphaFoldDB" id="A0A932GME3"/>
<dbReference type="SUPFAM" id="SSF55021">
    <property type="entry name" value="ACT-like"/>
    <property type="match status" value="1"/>
</dbReference>
<dbReference type="Pfam" id="PF19304">
    <property type="entry name" value="PGDH_inter"/>
    <property type="match status" value="1"/>
</dbReference>
<dbReference type="InterPro" id="IPR006139">
    <property type="entry name" value="D-isomer_2_OHA_DH_cat_dom"/>
</dbReference>
<keyword evidence="9" id="KW-0028">Amino-acid biosynthesis</keyword>
<dbReference type="Pfam" id="PF02826">
    <property type="entry name" value="2-Hacid_dh_C"/>
    <property type="match status" value="1"/>
</dbReference>
<comment type="catalytic activity">
    <reaction evidence="7">
        <text>(R)-2-hydroxyglutarate + NAD(+) = 2-oxoglutarate + NADH + H(+)</text>
        <dbReference type="Rhea" id="RHEA:49612"/>
        <dbReference type="ChEBI" id="CHEBI:15378"/>
        <dbReference type="ChEBI" id="CHEBI:15801"/>
        <dbReference type="ChEBI" id="CHEBI:16810"/>
        <dbReference type="ChEBI" id="CHEBI:57540"/>
        <dbReference type="ChEBI" id="CHEBI:57945"/>
        <dbReference type="EC" id="1.1.1.399"/>
    </reaction>
</comment>
<evidence type="ECO:0000259" key="10">
    <source>
        <dbReference type="PROSITE" id="PS51671"/>
    </source>
</evidence>
<dbReference type="FunFam" id="3.30.1330.90:FF:000003">
    <property type="entry name" value="D-3-phosphoglycerate dehydrogenase"/>
    <property type="match status" value="1"/>
</dbReference>
<dbReference type="SUPFAM" id="SSF51735">
    <property type="entry name" value="NAD(P)-binding Rossmann-fold domains"/>
    <property type="match status" value="1"/>
</dbReference>
<dbReference type="SUPFAM" id="SSF143548">
    <property type="entry name" value="Serine metabolism enzymes domain"/>
    <property type="match status" value="1"/>
</dbReference>
<dbReference type="InterPro" id="IPR045626">
    <property type="entry name" value="PGDH_ASB_dom"/>
</dbReference>
<dbReference type="PANTHER" id="PTHR42938:SF47">
    <property type="entry name" value="HYDROXYPYRUVATE REDUCTASE"/>
    <property type="match status" value="1"/>
</dbReference>
<dbReference type="Gene3D" id="3.40.50.720">
    <property type="entry name" value="NAD(P)-binding Rossmann-like Domain"/>
    <property type="match status" value="2"/>
</dbReference>
<dbReference type="InterPro" id="IPR006140">
    <property type="entry name" value="D-isomer_DH_NAD-bd"/>
</dbReference>
<dbReference type="PROSITE" id="PS00670">
    <property type="entry name" value="D_2_HYDROXYACID_DH_2"/>
    <property type="match status" value="1"/>
</dbReference>
<dbReference type="FunFam" id="3.30.70.260:FF:000008">
    <property type="entry name" value="D-3-phosphoglycerate dehydrogenase, chloroplastic"/>
    <property type="match status" value="1"/>
</dbReference>
<dbReference type="GO" id="GO:0006564">
    <property type="term" value="P:L-serine biosynthetic process"/>
    <property type="evidence" value="ECO:0007669"/>
    <property type="project" value="UniProtKB-UniRule"/>
</dbReference>
<keyword evidence="5 9" id="KW-0560">Oxidoreductase</keyword>
<comment type="similarity">
    <text evidence="3 9">Belongs to the D-isomer specific 2-hydroxyacid dehydrogenase family.</text>
</comment>
<organism evidence="11 12">
    <name type="scientific">Tectimicrobiota bacterium</name>
    <dbReference type="NCBI Taxonomy" id="2528274"/>
    <lineage>
        <taxon>Bacteria</taxon>
        <taxon>Pseudomonadati</taxon>
        <taxon>Nitrospinota/Tectimicrobiota group</taxon>
        <taxon>Candidatus Tectimicrobiota</taxon>
    </lineage>
</organism>
<keyword evidence="9" id="KW-0718">Serine biosynthesis</keyword>
<dbReference type="InterPro" id="IPR002912">
    <property type="entry name" value="ACT_dom"/>
</dbReference>
<evidence type="ECO:0000256" key="1">
    <source>
        <dbReference type="ARBA" id="ARBA00003800"/>
    </source>
</evidence>
<dbReference type="EC" id="1.1.1.95" evidence="9"/>
<dbReference type="InterPro" id="IPR045865">
    <property type="entry name" value="ACT-like_dom_sf"/>
</dbReference>
<protein>
    <recommendedName>
        <fullName evidence="4 9">D-3-phosphoglycerate dehydrogenase</fullName>
        <ecNumber evidence="9">1.1.1.95</ecNumber>
    </recommendedName>
</protein>
<dbReference type="Proteomes" id="UP000741360">
    <property type="component" value="Unassembled WGS sequence"/>
</dbReference>
<dbReference type="InterPro" id="IPR029752">
    <property type="entry name" value="D-isomer_DH_CS1"/>
</dbReference>
<dbReference type="Pfam" id="PF00389">
    <property type="entry name" value="2-Hacid_dh"/>
    <property type="match status" value="1"/>
</dbReference>
<evidence type="ECO:0000313" key="11">
    <source>
        <dbReference type="EMBL" id="MBI3013545.1"/>
    </source>
</evidence>
<dbReference type="Gene3D" id="3.30.70.260">
    <property type="match status" value="1"/>
</dbReference>
<evidence type="ECO:0000256" key="8">
    <source>
        <dbReference type="ARBA" id="ARBA00048731"/>
    </source>
</evidence>
<comment type="caution">
    <text evidence="11">The sequence shown here is derived from an EMBL/GenBank/DDBJ whole genome shotgun (WGS) entry which is preliminary data.</text>
</comment>
<reference evidence="11" key="1">
    <citation type="submission" date="2020-07" db="EMBL/GenBank/DDBJ databases">
        <title>Huge and variable diversity of episymbiotic CPR bacteria and DPANN archaea in groundwater ecosystems.</title>
        <authorList>
            <person name="He C.Y."/>
            <person name="Keren R."/>
            <person name="Whittaker M."/>
            <person name="Farag I.F."/>
            <person name="Doudna J."/>
            <person name="Cate J.H.D."/>
            <person name="Banfield J.F."/>
        </authorList>
    </citation>
    <scope>NUCLEOTIDE SEQUENCE</scope>
    <source>
        <strain evidence="11">NC_groundwater_717_Ag_S-0.2um_59_8</strain>
    </source>
</reference>
<dbReference type="InterPro" id="IPR006236">
    <property type="entry name" value="PGDH"/>
</dbReference>
<dbReference type="InterPro" id="IPR036291">
    <property type="entry name" value="NAD(P)-bd_dom_sf"/>
</dbReference>
<evidence type="ECO:0000313" key="12">
    <source>
        <dbReference type="Proteomes" id="UP000741360"/>
    </source>
</evidence>
<dbReference type="PANTHER" id="PTHR42938">
    <property type="entry name" value="FORMATE DEHYDROGENASE 1"/>
    <property type="match status" value="1"/>
</dbReference>
<feature type="domain" description="ACT" evidence="10">
    <location>
        <begin position="454"/>
        <end position="526"/>
    </location>
</feature>
<dbReference type="CDD" id="cd12173">
    <property type="entry name" value="PGDH_4"/>
    <property type="match status" value="1"/>
</dbReference>
<comment type="function">
    <text evidence="1">Catalyzes the reversible oxidation of 3-phospho-D-glycerate to 3-phosphonooxypyruvate, the first step of the phosphorylated L-serine biosynthesis pathway. Also catalyzes the reversible oxidation of 2-hydroxyglutarate to 2-oxoglutarate.</text>
</comment>
<evidence type="ECO:0000256" key="6">
    <source>
        <dbReference type="ARBA" id="ARBA00023027"/>
    </source>
</evidence>
<evidence type="ECO:0000256" key="9">
    <source>
        <dbReference type="RuleBase" id="RU363003"/>
    </source>
</evidence>
<dbReference type="InterPro" id="IPR029009">
    <property type="entry name" value="ASB_dom_sf"/>
</dbReference>
<evidence type="ECO:0000256" key="3">
    <source>
        <dbReference type="ARBA" id="ARBA00005854"/>
    </source>
</evidence>
<name>A0A932GME3_UNCTE</name>
<proteinExistence type="inferred from homology"/>
<dbReference type="SUPFAM" id="SSF52283">
    <property type="entry name" value="Formate/glycerate dehydrogenase catalytic domain-like"/>
    <property type="match status" value="1"/>
</dbReference>
<dbReference type="GO" id="GO:0051287">
    <property type="term" value="F:NAD binding"/>
    <property type="evidence" value="ECO:0007669"/>
    <property type="project" value="UniProtKB-UniRule"/>
</dbReference>
<dbReference type="FunFam" id="3.40.50.720:FF:000021">
    <property type="entry name" value="D-3-phosphoglycerate dehydrogenase"/>
    <property type="match status" value="1"/>
</dbReference>
<dbReference type="Gene3D" id="3.30.1330.90">
    <property type="entry name" value="D-3-phosphoglycerate dehydrogenase, domain 3"/>
    <property type="match status" value="1"/>
</dbReference>
<accession>A0A932GME3</accession>